<proteinExistence type="predicted"/>
<reference evidence="4 5" key="1">
    <citation type="journal article" date="2021" name="Microbiol. Spectr.">
        <title>A Single Bacterium Capable of Oxidation and Reduction of Iron at Circumneutral pH.</title>
        <authorList>
            <person name="Kato S."/>
            <person name="Ohkuma M."/>
        </authorList>
    </citation>
    <scope>NUCLEOTIDE SEQUENCE [LARGE SCALE GENOMIC DNA]</scope>
    <source>
        <strain evidence="4 5">MIZ03</strain>
    </source>
</reference>
<dbReference type="Proteomes" id="UP000824366">
    <property type="component" value="Chromosome"/>
</dbReference>
<keyword evidence="5" id="KW-1185">Reference proteome</keyword>
<evidence type="ECO:0000256" key="2">
    <source>
        <dbReference type="SAM" id="SignalP"/>
    </source>
</evidence>
<evidence type="ECO:0000259" key="3">
    <source>
        <dbReference type="Pfam" id="PF13511"/>
    </source>
</evidence>
<sequence>MLLQHLSRKPIKAHIPPQVSSLLTLVCTSLLLSATTLHAQTVYRIVGPDGRVTFSDKPAVSPSNKVTAVEKAEPAATSSTATLPFELRQVVGKYPVTLYSGNNCAPCGSGRNMLTGRGVPFTEKTVTTAQDAEALKSLSGATALPFMTIGSQHLSGYSSTEWTQYLDAAGYPAQSKLPASYRASVATPLAALPIPAAVEKPAPTVPASSPAVIPAAPKNNPNNPAGIQF</sequence>
<feature type="signal peptide" evidence="2">
    <location>
        <begin position="1"/>
        <end position="39"/>
    </location>
</feature>
<organism evidence="4 5">
    <name type="scientific">Rhodoferax lithotrophicus</name>
    <dbReference type="NCBI Taxonomy" id="2798804"/>
    <lineage>
        <taxon>Bacteria</taxon>
        <taxon>Pseudomonadati</taxon>
        <taxon>Pseudomonadota</taxon>
        <taxon>Betaproteobacteria</taxon>
        <taxon>Burkholderiales</taxon>
        <taxon>Comamonadaceae</taxon>
        <taxon>Rhodoferax</taxon>
    </lineage>
</organism>
<name>A0ABM7MMT6_9BURK</name>
<protein>
    <recommendedName>
        <fullName evidence="3">DUF4124 domain-containing protein</fullName>
    </recommendedName>
</protein>
<dbReference type="EMBL" id="AP024238">
    <property type="protein sequence ID" value="BCO27556.1"/>
    <property type="molecule type" value="Genomic_DNA"/>
</dbReference>
<dbReference type="Gene3D" id="3.40.30.10">
    <property type="entry name" value="Glutaredoxin"/>
    <property type="match status" value="1"/>
</dbReference>
<dbReference type="InterPro" id="IPR025392">
    <property type="entry name" value="DUF4124"/>
</dbReference>
<evidence type="ECO:0000256" key="1">
    <source>
        <dbReference type="SAM" id="MobiDB-lite"/>
    </source>
</evidence>
<evidence type="ECO:0000313" key="5">
    <source>
        <dbReference type="Proteomes" id="UP000824366"/>
    </source>
</evidence>
<gene>
    <name evidence="4" type="ORF">MIZ03_2444</name>
</gene>
<evidence type="ECO:0000313" key="4">
    <source>
        <dbReference type="EMBL" id="BCO27556.1"/>
    </source>
</evidence>
<dbReference type="Pfam" id="PF13511">
    <property type="entry name" value="DUF4124"/>
    <property type="match status" value="1"/>
</dbReference>
<dbReference type="InterPro" id="IPR036249">
    <property type="entry name" value="Thioredoxin-like_sf"/>
</dbReference>
<feature type="chain" id="PRO_5047358888" description="DUF4124 domain-containing protein" evidence="2">
    <location>
        <begin position="40"/>
        <end position="229"/>
    </location>
</feature>
<dbReference type="SUPFAM" id="SSF52833">
    <property type="entry name" value="Thioredoxin-like"/>
    <property type="match status" value="1"/>
</dbReference>
<keyword evidence="2" id="KW-0732">Signal</keyword>
<feature type="region of interest" description="Disordered" evidence="1">
    <location>
        <begin position="201"/>
        <end position="229"/>
    </location>
</feature>
<feature type="domain" description="DUF4124" evidence="3">
    <location>
        <begin position="30"/>
        <end position="78"/>
    </location>
</feature>
<dbReference type="CDD" id="cd02976">
    <property type="entry name" value="NrdH"/>
    <property type="match status" value="1"/>
</dbReference>
<dbReference type="PROSITE" id="PS51354">
    <property type="entry name" value="GLUTAREDOXIN_2"/>
    <property type="match status" value="1"/>
</dbReference>
<accession>A0ABM7MMT6</accession>